<name>A0A376KMA1_ECOLX</name>
<gene>
    <name evidence="1" type="ORF">NCTC10418_01548</name>
</gene>
<proteinExistence type="predicted"/>
<evidence type="ECO:0000313" key="1">
    <source>
        <dbReference type="EMBL" id="STE83884.1"/>
    </source>
</evidence>
<dbReference type="EMBL" id="UFZQ01000001">
    <property type="protein sequence ID" value="STE83884.1"/>
    <property type="molecule type" value="Genomic_DNA"/>
</dbReference>
<sequence length="77" mass="8275">MNINNMAITVIVMVELNQYVSATGEQFGLRVVSQQVDGIGKGCCAMVRSKIKHDVILKSILPDGTLHITVLASAAVY</sequence>
<dbReference type="Proteomes" id="UP000255460">
    <property type="component" value="Unassembled WGS sequence"/>
</dbReference>
<protein>
    <submittedName>
        <fullName evidence="1">Uncharacterized protein</fullName>
    </submittedName>
</protein>
<evidence type="ECO:0000313" key="2">
    <source>
        <dbReference type="Proteomes" id="UP000255460"/>
    </source>
</evidence>
<organism evidence="1 2">
    <name type="scientific">Escherichia coli</name>
    <dbReference type="NCBI Taxonomy" id="562"/>
    <lineage>
        <taxon>Bacteria</taxon>
        <taxon>Pseudomonadati</taxon>
        <taxon>Pseudomonadota</taxon>
        <taxon>Gammaproteobacteria</taxon>
        <taxon>Enterobacterales</taxon>
        <taxon>Enterobacteriaceae</taxon>
        <taxon>Escherichia</taxon>
    </lineage>
</organism>
<accession>A0A376KMA1</accession>
<dbReference type="AlphaFoldDB" id="A0A376KMA1"/>
<reference evidence="1 2" key="1">
    <citation type="submission" date="2018-06" db="EMBL/GenBank/DDBJ databases">
        <authorList>
            <consortium name="Pathogen Informatics"/>
            <person name="Doyle S."/>
        </authorList>
    </citation>
    <scope>NUCLEOTIDE SEQUENCE [LARGE SCALE GENOMIC DNA]</scope>
    <source>
        <strain evidence="1 2">NCTC10418</strain>
    </source>
</reference>